<dbReference type="EMBL" id="JBCEVZ010000020">
    <property type="protein sequence ID" value="MEL5994612.1"/>
    <property type="molecule type" value="Genomic_DNA"/>
</dbReference>
<evidence type="ECO:0000313" key="3">
    <source>
        <dbReference type="EMBL" id="MEL5994612.1"/>
    </source>
</evidence>
<evidence type="ECO:0000256" key="2">
    <source>
        <dbReference type="SAM" id="MobiDB-lite"/>
    </source>
</evidence>
<comment type="caution">
    <text evidence="3">The sequence shown here is derived from an EMBL/GenBank/DDBJ whole genome shotgun (WGS) entry which is preliminary data.</text>
</comment>
<feature type="region of interest" description="Disordered" evidence="2">
    <location>
        <begin position="316"/>
        <end position="335"/>
    </location>
</feature>
<dbReference type="Proteomes" id="UP001479606">
    <property type="component" value="Unassembled WGS sequence"/>
</dbReference>
<dbReference type="PROSITE" id="PS50005">
    <property type="entry name" value="TPR"/>
    <property type="match status" value="1"/>
</dbReference>
<name>A0ABU9LWV2_9BACT</name>
<feature type="compositionally biased region" description="Basic and acidic residues" evidence="2">
    <location>
        <begin position="165"/>
        <end position="196"/>
    </location>
</feature>
<feature type="repeat" description="TPR" evidence="1">
    <location>
        <begin position="98"/>
        <end position="131"/>
    </location>
</feature>
<feature type="region of interest" description="Disordered" evidence="2">
    <location>
        <begin position="149"/>
        <end position="299"/>
    </location>
</feature>
<dbReference type="Gene3D" id="1.25.40.10">
    <property type="entry name" value="Tetratricopeptide repeat domain"/>
    <property type="match status" value="1"/>
</dbReference>
<organism evidence="3 4">
    <name type="scientific">Hymenobacter segetis</name>
    <dbReference type="NCBI Taxonomy" id="2025509"/>
    <lineage>
        <taxon>Bacteria</taxon>
        <taxon>Pseudomonadati</taxon>
        <taxon>Bacteroidota</taxon>
        <taxon>Cytophagia</taxon>
        <taxon>Cytophagales</taxon>
        <taxon>Hymenobacteraceae</taxon>
        <taxon>Hymenobacter</taxon>
    </lineage>
</organism>
<proteinExistence type="predicted"/>
<accession>A0ABU9LWV2</accession>
<feature type="compositionally biased region" description="Low complexity" evidence="2">
    <location>
        <begin position="257"/>
        <end position="272"/>
    </location>
</feature>
<protein>
    <recommendedName>
        <fullName evidence="5">Tetratricopeptide repeat protein</fullName>
    </recommendedName>
</protein>
<gene>
    <name evidence="3" type="ORF">AAFH49_10370</name>
</gene>
<evidence type="ECO:0008006" key="5">
    <source>
        <dbReference type="Google" id="ProtNLM"/>
    </source>
</evidence>
<reference evidence="3 4" key="1">
    <citation type="journal article" date="2018" name="Arch. Microbiol.">
        <title>Hymenobacter segetis sp. nov., isolated from soil.</title>
        <authorList>
            <person name="Ten L.N."/>
            <person name="Lim S.J."/>
            <person name="Kim B.O."/>
            <person name="Kang I.K."/>
            <person name="Jung H.Y."/>
        </authorList>
    </citation>
    <scope>NUCLEOTIDE SEQUENCE [LARGE SCALE GENOMIC DNA]</scope>
    <source>
        <strain evidence="3 4">S7-3-11</strain>
    </source>
</reference>
<keyword evidence="1" id="KW-0802">TPR repeat</keyword>
<evidence type="ECO:0000256" key="1">
    <source>
        <dbReference type="PROSITE-ProRule" id="PRU00339"/>
    </source>
</evidence>
<evidence type="ECO:0000313" key="4">
    <source>
        <dbReference type="Proteomes" id="UP001479606"/>
    </source>
</evidence>
<keyword evidence="4" id="KW-1185">Reference proteome</keyword>
<dbReference type="SUPFAM" id="SSF48452">
    <property type="entry name" value="TPR-like"/>
    <property type="match status" value="1"/>
</dbReference>
<dbReference type="InterPro" id="IPR019734">
    <property type="entry name" value="TPR_rpt"/>
</dbReference>
<dbReference type="RefSeq" id="WP_342297882.1">
    <property type="nucleotide sequence ID" value="NZ_JBCEVZ010000020.1"/>
</dbReference>
<dbReference type="InterPro" id="IPR011990">
    <property type="entry name" value="TPR-like_helical_dom_sf"/>
</dbReference>
<sequence>MKYAVLLLLMLGGPAWHLLTGVRDRNVAVADATAAYTRGNASRAARAFAAALAAQRQKSPDPRLVLNLAHAQVLANQPEAAQATYGRLLAGTPARLGSIARQQLAVLAAQRGELAQALSLLRQALLLDPTNAGARFDFEAVSDYLARRPNSPQISAPSKAPAPGKPKDSNDKKSMEKNKPGEKAGTDRKGEVDDNKTAPPSPTAPQSSRPDAAGQPDNQRPAVSPGNAANGGRTPGTGPAQPVASGNAPGTQRGLDRNSATAGSAAGGRSNRPGTDAATAADLSLQTQRERLQAMNLSPAQARQLLETLRAQEQQYLQQLTRPTMQKPDPDKPTW</sequence>